<dbReference type="InterPro" id="IPR018060">
    <property type="entry name" value="HTH_AraC"/>
</dbReference>
<dbReference type="GO" id="GO:0003700">
    <property type="term" value="F:DNA-binding transcription factor activity"/>
    <property type="evidence" value="ECO:0007669"/>
    <property type="project" value="InterPro"/>
</dbReference>
<dbReference type="PANTHER" id="PTHR47894">
    <property type="entry name" value="HTH-TYPE TRANSCRIPTIONAL REGULATOR GADX"/>
    <property type="match status" value="1"/>
</dbReference>
<dbReference type="SUPFAM" id="SSF46689">
    <property type="entry name" value="Homeodomain-like"/>
    <property type="match status" value="1"/>
</dbReference>
<dbReference type="Pfam" id="PF12625">
    <property type="entry name" value="Arabinose_bd"/>
    <property type="match status" value="1"/>
</dbReference>
<reference evidence="5 6" key="2">
    <citation type="submission" date="2015-01" db="EMBL/GenBank/DDBJ databases">
        <authorList>
            <consortium name="NBRP consortium"/>
            <person name="Sawabe T."/>
            <person name="Meirelles P."/>
            <person name="Feng G."/>
            <person name="Sayaka M."/>
            <person name="Hattori M."/>
            <person name="Ohkuma M."/>
        </authorList>
    </citation>
    <scope>NUCLEOTIDE SEQUENCE [LARGE SCALE GENOMIC DNA]</scope>
    <source>
        <strain evidence="6">JCM 19231</strain>
    </source>
</reference>
<protein>
    <submittedName>
        <fullName evidence="5">AraC-type DNA-binding domain-containing protein</fullName>
    </submittedName>
</protein>
<dbReference type="GO" id="GO:0005829">
    <property type="term" value="C:cytosol"/>
    <property type="evidence" value="ECO:0007669"/>
    <property type="project" value="TreeGrafter"/>
</dbReference>
<proteinExistence type="predicted"/>
<organism evidence="5 6">
    <name type="scientific">Vibrio ishigakensis</name>
    <dbReference type="NCBI Taxonomy" id="1481914"/>
    <lineage>
        <taxon>Bacteria</taxon>
        <taxon>Pseudomonadati</taxon>
        <taxon>Pseudomonadota</taxon>
        <taxon>Gammaproteobacteria</taxon>
        <taxon>Vibrionales</taxon>
        <taxon>Vibrionaceae</taxon>
        <taxon>Vibrio</taxon>
    </lineage>
</organism>
<dbReference type="EMBL" id="BBRZ01000008">
    <property type="protein sequence ID" value="GAM54918.1"/>
    <property type="molecule type" value="Genomic_DNA"/>
</dbReference>
<comment type="caution">
    <text evidence="5">The sequence shown here is derived from an EMBL/GenBank/DDBJ whole genome shotgun (WGS) entry which is preliminary data.</text>
</comment>
<accession>A0A0B8NV09</accession>
<keyword evidence="6" id="KW-1185">Reference proteome</keyword>
<dbReference type="GO" id="GO:0000976">
    <property type="term" value="F:transcription cis-regulatory region binding"/>
    <property type="evidence" value="ECO:0007669"/>
    <property type="project" value="TreeGrafter"/>
</dbReference>
<keyword evidence="3" id="KW-0804">Transcription</keyword>
<dbReference type="Gene3D" id="1.10.10.60">
    <property type="entry name" value="Homeodomain-like"/>
    <property type="match status" value="1"/>
</dbReference>
<evidence type="ECO:0000313" key="6">
    <source>
        <dbReference type="Proteomes" id="UP000031671"/>
    </source>
</evidence>
<dbReference type="Pfam" id="PF12833">
    <property type="entry name" value="HTH_18"/>
    <property type="match status" value="1"/>
</dbReference>
<reference evidence="5 6" key="1">
    <citation type="submission" date="2015-01" db="EMBL/GenBank/DDBJ databases">
        <title>Vibrio sp. C1 JCM 19231 whole genome shotgun sequence.</title>
        <authorList>
            <person name="Sawabe T."/>
            <person name="Meirelles P."/>
            <person name="Feng G."/>
            <person name="Sayaka M."/>
            <person name="Hattori M."/>
            <person name="Ohkuma M."/>
        </authorList>
    </citation>
    <scope>NUCLEOTIDE SEQUENCE [LARGE SCALE GENOMIC DNA]</scope>
    <source>
        <strain evidence="6">JCM 19231</strain>
    </source>
</reference>
<evidence type="ECO:0000313" key="5">
    <source>
        <dbReference type="EMBL" id="GAM54918.1"/>
    </source>
</evidence>
<evidence type="ECO:0000256" key="3">
    <source>
        <dbReference type="ARBA" id="ARBA00023163"/>
    </source>
</evidence>
<feature type="domain" description="HTH araC/xylS-type" evidence="4">
    <location>
        <begin position="228"/>
        <end position="329"/>
    </location>
</feature>
<dbReference type="PANTHER" id="PTHR47894:SF1">
    <property type="entry name" value="HTH-TYPE TRANSCRIPTIONAL REGULATOR VQSM"/>
    <property type="match status" value="1"/>
</dbReference>
<gene>
    <name evidence="5" type="ORF">JCM19231_5838</name>
</gene>
<dbReference type="Proteomes" id="UP000031671">
    <property type="component" value="Unassembled WGS sequence"/>
</dbReference>
<evidence type="ECO:0000256" key="1">
    <source>
        <dbReference type="ARBA" id="ARBA00023015"/>
    </source>
</evidence>
<dbReference type="RefSeq" id="WP_261834354.1">
    <property type="nucleotide sequence ID" value="NZ_AP024881.1"/>
</dbReference>
<evidence type="ECO:0000259" key="4">
    <source>
        <dbReference type="PROSITE" id="PS01124"/>
    </source>
</evidence>
<name>A0A0B8NV09_9VIBR</name>
<dbReference type="InterPro" id="IPR032687">
    <property type="entry name" value="AraC-type_N"/>
</dbReference>
<dbReference type="AlphaFoldDB" id="A0A0B8NV09"/>
<keyword evidence="1" id="KW-0805">Transcription regulation</keyword>
<dbReference type="SMART" id="SM00342">
    <property type="entry name" value="HTH_ARAC"/>
    <property type="match status" value="1"/>
</dbReference>
<keyword evidence="2 5" id="KW-0238">DNA-binding</keyword>
<dbReference type="PROSITE" id="PS01124">
    <property type="entry name" value="HTH_ARAC_FAMILY_2"/>
    <property type="match status" value="1"/>
</dbReference>
<dbReference type="InterPro" id="IPR009057">
    <property type="entry name" value="Homeodomain-like_sf"/>
</dbReference>
<sequence length="333" mass="38626">MKENRFMRTLSVQYMLPNLKIMGIRVEELGIPLTVFDNPMTLIPAKEMDRWFERLIEQSKDPDIVLSACTDIELSKMGLLGRWIFSCNDLALIIRRLSFGLGCLQSGAFFSGKKTRSFIKWTYTSKNFGPSTIVHESIRMAILMHKVLTFCLGKSFAPVKLRLPGQMVNSQKYESYFGCEIEWNQPCIEFWINANYRFTSYQVASDFKAKLAMSTFDLEELLNMPDPEDELKVIYEVINYARHFGLPKVSKVAYLLDISEQQLYRVLQHHSLNFSTLTDYVLSNLAVEYLKEGMSGAEIAPRLGYSNEQSFERMFKRNRGITPKQFQKHYRIG</sequence>
<evidence type="ECO:0000256" key="2">
    <source>
        <dbReference type="ARBA" id="ARBA00023125"/>
    </source>
</evidence>